<evidence type="ECO:0000259" key="1">
    <source>
        <dbReference type="Pfam" id="PF00294"/>
    </source>
</evidence>
<dbReference type="PANTHER" id="PTHR42909">
    <property type="entry name" value="ZGC:136858"/>
    <property type="match status" value="1"/>
</dbReference>
<dbReference type="EC" id="2.7.1.83" evidence="2"/>
<dbReference type="InterPro" id="IPR011611">
    <property type="entry name" value="PfkB_dom"/>
</dbReference>
<name>A0A1E3H4C5_9HYPH</name>
<keyword evidence="2" id="KW-0808">Transferase</keyword>
<comment type="caution">
    <text evidence="2">The sequence shown here is derived from an EMBL/GenBank/DDBJ whole genome shotgun (WGS) entry which is preliminary data.</text>
</comment>
<proteinExistence type="predicted"/>
<gene>
    <name evidence="2" type="primary">psuK</name>
    <name evidence="2" type="ORF">A6302_02292</name>
</gene>
<dbReference type="EMBL" id="MCRJ01000052">
    <property type="protein sequence ID" value="ODN70371.1"/>
    <property type="molecule type" value="Genomic_DNA"/>
</dbReference>
<dbReference type="InterPro" id="IPR029056">
    <property type="entry name" value="Ribokinase-like"/>
</dbReference>
<feature type="domain" description="Carbohydrate kinase PfkB" evidence="1">
    <location>
        <begin position="20"/>
        <end position="225"/>
    </location>
</feature>
<accession>A0A1E3H4C5</accession>
<dbReference type="PANTHER" id="PTHR42909:SF4">
    <property type="entry name" value="CARBOHYDRATE KINASE, PFKB FAMILY"/>
    <property type="match status" value="1"/>
</dbReference>
<reference evidence="2 3" key="1">
    <citation type="submission" date="2016-07" db="EMBL/GenBank/DDBJ databases">
        <title>Draft Genome Sequence of Methylobrevis pamukkalensis PK2.</title>
        <authorList>
            <person name="Vasilenko O.V."/>
            <person name="Doronina N.V."/>
            <person name="Shmareva M.N."/>
            <person name="Tarlachkov S.V."/>
            <person name="Mustakhimov I."/>
            <person name="Trotsenko Y.A."/>
        </authorList>
    </citation>
    <scope>NUCLEOTIDE SEQUENCE [LARGE SCALE GENOMIC DNA]</scope>
    <source>
        <strain evidence="2 3">PK2</strain>
    </source>
</reference>
<dbReference type="Gene3D" id="3.40.1190.20">
    <property type="match status" value="1"/>
</dbReference>
<dbReference type="RefSeq" id="WP_069306954.1">
    <property type="nucleotide sequence ID" value="NZ_MCRJ01000052.1"/>
</dbReference>
<dbReference type="Proteomes" id="UP000094622">
    <property type="component" value="Unassembled WGS sequence"/>
</dbReference>
<dbReference type="GO" id="GO:0016798">
    <property type="term" value="F:hydrolase activity, acting on glycosyl bonds"/>
    <property type="evidence" value="ECO:0007669"/>
    <property type="project" value="TreeGrafter"/>
</dbReference>
<evidence type="ECO:0000313" key="2">
    <source>
        <dbReference type="EMBL" id="ODN70371.1"/>
    </source>
</evidence>
<organism evidence="2 3">
    <name type="scientific">Methylobrevis pamukkalensis</name>
    <dbReference type="NCBI Taxonomy" id="1439726"/>
    <lineage>
        <taxon>Bacteria</taxon>
        <taxon>Pseudomonadati</taxon>
        <taxon>Pseudomonadota</taxon>
        <taxon>Alphaproteobacteria</taxon>
        <taxon>Hyphomicrobiales</taxon>
        <taxon>Pleomorphomonadaceae</taxon>
        <taxon>Methylobrevis</taxon>
    </lineage>
</organism>
<sequence>MTVLALGGCHDDIVAASRVPFRPDTSCPGVIVRRPGGVARNVAVLLAGSGVPVRLLSRIGEDEAGDRLMDGLIAAGVDPAMVIRTGEARTGSYVAIHDEDGALVAAVSDLVIYDGLTPEVIAALRDDLTSAELVFADANLPADSLDALAALLASAGRIDRLMLDAVSIAKVPRLLWPARRGARLFANRAEAGALLGTDPFDAEEAAQGLADAGLTRAVVTDGLGPVAFWRTTRSSCWTWRRPPSWM</sequence>
<keyword evidence="3" id="KW-1185">Reference proteome</keyword>
<protein>
    <submittedName>
        <fullName evidence="2">Pseudouridine kinase</fullName>
        <ecNumber evidence="2">2.7.1.83</ecNumber>
    </submittedName>
</protein>
<evidence type="ECO:0000313" key="3">
    <source>
        <dbReference type="Proteomes" id="UP000094622"/>
    </source>
</evidence>
<dbReference type="GO" id="GO:0050225">
    <property type="term" value="F:pseudouridine kinase activity"/>
    <property type="evidence" value="ECO:0007669"/>
    <property type="project" value="UniProtKB-EC"/>
</dbReference>
<keyword evidence="2" id="KW-0418">Kinase</keyword>
<dbReference type="GO" id="GO:0004730">
    <property type="term" value="F:pseudouridylate synthase activity"/>
    <property type="evidence" value="ECO:0007669"/>
    <property type="project" value="TreeGrafter"/>
</dbReference>
<dbReference type="OrthoDB" id="9806249at2"/>
<dbReference type="SUPFAM" id="SSF53613">
    <property type="entry name" value="Ribokinase-like"/>
    <property type="match status" value="1"/>
</dbReference>
<dbReference type="Pfam" id="PF00294">
    <property type="entry name" value="PfkB"/>
    <property type="match status" value="1"/>
</dbReference>
<dbReference type="AlphaFoldDB" id="A0A1E3H4C5"/>
<dbReference type="GO" id="GO:0005737">
    <property type="term" value="C:cytoplasm"/>
    <property type="evidence" value="ECO:0007669"/>
    <property type="project" value="TreeGrafter"/>
</dbReference>